<evidence type="ECO:0000313" key="2">
    <source>
        <dbReference type="Proteomes" id="UP001143910"/>
    </source>
</evidence>
<dbReference type="EMBL" id="JANJQO010000104">
    <property type="protein sequence ID" value="KAJ2981916.1"/>
    <property type="molecule type" value="Genomic_DNA"/>
</dbReference>
<organism evidence="1 2">
    <name type="scientific">Zarea fungicola</name>
    <dbReference type="NCBI Taxonomy" id="93591"/>
    <lineage>
        <taxon>Eukaryota</taxon>
        <taxon>Fungi</taxon>
        <taxon>Dikarya</taxon>
        <taxon>Ascomycota</taxon>
        <taxon>Pezizomycotina</taxon>
        <taxon>Sordariomycetes</taxon>
        <taxon>Hypocreomycetidae</taxon>
        <taxon>Hypocreales</taxon>
        <taxon>Cordycipitaceae</taxon>
        <taxon>Zarea</taxon>
    </lineage>
</organism>
<proteinExistence type="predicted"/>
<gene>
    <name evidence="1" type="ORF">NQ176_g1728</name>
</gene>
<comment type="caution">
    <text evidence="1">The sequence shown here is derived from an EMBL/GenBank/DDBJ whole genome shotgun (WGS) entry which is preliminary data.</text>
</comment>
<keyword evidence="2" id="KW-1185">Reference proteome</keyword>
<reference evidence="1" key="1">
    <citation type="submission" date="2022-08" db="EMBL/GenBank/DDBJ databases">
        <title>Genome Sequence of Lecanicillium fungicola.</title>
        <authorList>
            <person name="Buettner E."/>
        </authorList>
    </citation>
    <scope>NUCLEOTIDE SEQUENCE</scope>
    <source>
        <strain evidence="1">Babe33</strain>
    </source>
</reference>
<dbReference type="Proteomes" id="UP001143910">
    <property type="component" value="Unassembled WGS sequence"/>
</dbReference>
<name>A0ACC1NSS9_9HYPO</name>
<accession>A0ACC1NSS9</accession>
<protein>
    <submittedName>
        <fullName evidence="1">Uncharacterized protein</fullName>
    </submittedName>
</protein>
<sequence>MDADFDSILDNYDAGYTDGALQQSEWQPDIQLDQSDLIWSIPATEAGLHDIDHIYAELHKRLDQVAAQAIFLSPTQANQIRQQNRSVIEKLAALENALLDKNSDTDPSLPTSPTRSSSRERRTRAGKRRQTSQPRRRDTTEISSSSPTRVRDYTDQTSRSPCPKNPPISTVNIDSTLARKLLQIGNPETRVQLSEFYAQALTRPCTQPDVNKLILNMGALTDMSSLMRLVVALSLAIESSAFGEQHFRIRKRIALAQFYHAYTIAQNHPEMFLSWCDEHQVQRSFIAPKGSRKSAVQQRFADLIFNHTSQNSMIGLVGSVSGVEDTKRRCSKIQTWRKSGKSWAKFVERFGYGILLLVPACLSDEE</sequence>
<evidence type="ECO:0000313" key="1">
    <source>
        <dbReference type="EMBL" id="KAJ2981916.1"/>
    </source>
</evidence>